<organism evidence="2 3">
    <name type="scientific">Alteromonas mediterranea</name>
    <dbReference type="NCBI Taxonomy" id="314275"/>
    <lineage>
        <taxon>Bacteria</taxon>
        <taxon>Pseudomonadati</taxon>
        <taxon>Pseudomonadota</taxon>
        <taxon>Gammaproteobacteria</taxon>
        <taxon>Alteromonadales</taxon>
        <taxon>Alteromonadaceae</taxon>
        <taxon>Alteromonas/Salinimonas group</taxon>
        <taxon>Alteromonas</taxon>
    </lineage>
</organism>
<dbReference type="EMBL" id="CP018025">
    <property type="protein sequence ID" value="APD92183.1"/>
    <property type="molecule type" value="Genomic_DNA"/>
</dbReference>
<name>A0AAC9JEE2_9ALTE</name>
<protein>
    <submittedName>
        <fullName evidence="2">Uncharacterized protein</fullName>
    </submittedName>
</protein>
<accession>A0AAC9JEE2</accession>
<dbReference type="AlphaFoldDB" id="A0AAC9JEE2"/>
<sequence length="541" mass="59573">MSTTITDDQTLRNVAATLHSALSVRSDNIKAKTQALLNSLSIEKGNASPSVEDIHSALRERNVRSIEENYPHLDEYTTLAKSQSMSPVNADIDTIPLSNVDGVIFFIQQLGRIEQGLFGEQSTDLAEAIEDLTKALAFRLVTLNAPEYNAQTKPDIRDIVDQISQLSTHGDYLFGLQNGFRTMIAQLEIAASSPGMHYGDDIFITMLNQAYQSGPIVVPVGNSKFDTSVRHNLRNPNYNISADVPMPNLVVAENVSRALAFLAHRLDIVPLIDTDGNEVDPSTKEDIKNVFLNTASSMILRSNHLRFESYSGLEGISFSKALERKKNNYTQNKKLFLVSYDDFEPIIPPEKRDHRLSLNAQLISERINQGNGKVMPVSTIEDVEALKQKSPFLSVEEIDVSSVELSQLATYGNMESPLSATHVLLRNAVQDAHESLGLDDDANSIEKGPISVAMIDRISSAVPGLDDTFAKAIEKAVANNYPSHTTQTPKYVVRNILSELPAEYVANIQSPGAPRTISPSLEPTRERSGEDIPYGRPSLTR</sequence>
<feature type="region of interest" description="Disordered" evidence="1">
    <location>
        <begin position="511"/>
        <end position="541"/>
    </location>
</feature>
<evidence type="ECO:0000313" key="3">
    <source>
        <dbReference type="Proteomes" id="UP000182101"/>
    </source>
</evidence>
<reference evidence="2 3" key="1">
    <citation type="submission" date="2016-11" db="EMBL/GenBank/DDBJ databases">
        <title>Networking in microbes: conjugative elements and plasmids in the genus Alteromonas.</title>
        <authorList>
            <person name="Lopez-Perez M."/>
            <person name="Ramon-Marco N."/>
            <person name="Rodriguez-Valera F."/>
        </authorList>
    </citation>
    <scope>NUCLEOTIDE SEQUENCE [LARGE SCALE GENOMIC DNA]</scope>
    <source>
        <strain evidence="2 3">CP48</strain>
        <plasmid evidence="3">pamcp48-600</plasmid>
    </source>
</reference>
<dbReference type="RefSeq" id="WP_071960796.1">
    <property type="nucleotide sequence ID" value="NZ_CP018025.1"/>
</dbReference>
<evidence type="ECO:0000313" key="2">
    <source>
        <dbReference type="EMBL" id="APD92183.1"/>
    </source>
</evidence>
<evidence type="ECO:0000256" key="1">
    <source>
        <dbReference type="SAM" id="MobiDB-lite"/>
    </source>
</evidence>
<proteinExistence type="predicted"/>
<geneLocation type="plasmid" evidence="3">
    <name>pamcp48-600</name>
</geneLocation>
<gene>
    <name evidence="2" type="ORF">BM524_19890</name>
</gene>
<dbReference type="Proteomes" id="UP000182101">
    <property type="component" value="Plasmid pAMCP48-600"/>
</dbReference>
<keyword evidence="2" id="KW-0614">Plasmid</keyword>